<keyword evidence="4" id="KW-1185">Reference proteome</keyword>
<keyword evidence="2" id="KW-0732">Signal</keyword>
<organism evidence="3 4">
    <name type="scientific">Setaria viridis</name>
    <name type="common">Green bristlegrass</name>
    <name type="synonym">Setaria italica subsp. viridis</name>
    <dbReference type="NCBI Taxonomy" id="4556"/>
    <lineage>
        <taxon>Eukaryota</taxon>
        <taxon>Viridiplantae</taxon>
        <taxon>Streptophyta</taxon>
        <taxon>Embryophyta</taxon>
        <taxon>Tracheophyta</taxon>
        <taxon>Spermatophyta</taxon>
        <taxon>Magnoliopsida</taxon>
        <taxon>Liliopsida</taxon>
        <taxon>Poales</taxon>
        <taxon>Poaceae</taxon>
        <taxon>PACMAD clade</taxon>
        <taxon>Panicoideae</taxon>
        <taxon>Panicodae</taxon>
        <taxon>Paniceae</taxon>
        <taxon>Cenchrinae</taxon>
        <taxon>Setaria</taxon>
    </lineage>
</organism>
<feature type="chain" id="PRO_5020349950" evidence="2">
    <location>
        <begin position="24"/>
        <end position="58"/>
    </location>
</feature>
<evidence type="ECO:0000313" key="3">
    <source>
        <dbReference type="EMBL" id="TKW31870.1"/>
    </source>
</evidence>
<accession>A0A4U6VPY7</accession>
<keyword evidence="1" id="KW-1133">Transmembrane helix</keyword>
<reference evidence="3" key="1">
    <citation type="submission" date="2019-03" db="EMBL/GenBank/DDBJ databases">
        <title>WGS assembly of Setaria viridis.</title>
        <authorList>
            <person name="Huang P."/>
            <person name="Jenkins J."/>
            <person name="Grimwood J."/>
            <person name="Barry K."/>
            <person name="Healey A."/>
            <person name="Mamidi S."/>
            <person name="Sreedasyam A."/>
            <person name="Shu S."/>
            <person name="Feldman M."/>
            <person name="Wu J."/>
            <person name="Yu Y."/>
            <person name="Chen C."/>
            <person name="Johnson J."/>
            <person name="Rokhsar D."/>
            <person name="Baxter I."/>
            <person name="Schmutz J."/>
            <person name="Brutnell T."/>
            <person name="Kellogg E."/>
        </authorList>
    </citation>
    <scope>NUCLEOTIDE SEQUENCE [LARGE SCALE GENOMIC DNA]</scope>
</reference>
<evidence type="ECO:0000256" key="2">
    <source>
        <dbReference type="SAM" id="SignalP"/>
    </source>
</evidence>
<evidence type="ECO:0000256" key="1">
    <source>
        <dbReference type="SAM" id="Phobius"/>
    </source>
</evidence>
<gene>
    <name evidence="3" type="ORF">SEVIR_2G134450v2</name>
</gene>
<dbReference type="AlphaFoldDB" id="A0A4U6VPY7"/>
<proteinExistence type="predicted"/>
<dbReference type="Proteomes" id="UP000298652">
    <property type="component" value="Chromosome 2"/>
</dbReference>
<protein>
    <submittedName>
        <fullName evidence="3">Uncharacterized protein</fullName>
    </submittedName>
</protein>
<evidence type="ECO:0000313" key="4">
    <source>
        <dbReference type="Proteomes" id="UP000298652"/>
    </source>
</evidence>
<feature type="transmembrane region" description="Helical" evidence="1">
    <location>
        <begin position="34"/>
        <end position="53"/>
    </location>
</feature>
<keyword evidence="1" id="KW-0812">Transmembrane</keyword>
<keyword evidence="1" id="KW-0472">Membrane</keyword>
<feature type="signal peptide" evidence="2">
    <location>
        <begin position="1"/>
        <end position="23"/>
    </location>
</feature>
<sequence length="58" mass="6655">MTVIHLCVQYLLVFSFCFDSVSSRQSVSLVSTDLIFRFLGSFGWTVLLIYSFCNPNHD</sequence>
<dbReference type="EMBL" id="CM016553">
    <property type="protein sequence ID" value="TKW31870.1"/>
    <property type="molecule type" value="Genomic_DNA"/>
</dbReference>
<name>A0A4U6VPY7_SETVI</name>
<dbReference type="Gramene" id="TKW31870">
    <property type="protein sequence ID" value="TKW31870"/>
    <property type="gene ID" value="SEVIR_2G134450v2"/>
</dbReference>